<dbReference type="Proteomes" id="UP000009886">
    <property type="component" value="Unassembled WGS sequence"/>
</dbReference>
<evidence type="ECO:0000313" key="1">
    <source>
        <dbReference type="EMBL" id="EKV08580.1"/>
    </source>
</evidence>
<protein>
    <submittedName>
        <fullName evidence="1">Uncharacterized protein</fullName>
    </submittedName>
</protein>
<dbReference type="EMBL" id="AKCU01000437">
    <property type="protein sequence ID" value="EKV08580.1"/>
    <property type="molecule type" value="Genomic_DNA"/>
</dbReference>
<accession>K9FGG5</accession>
<dbReference type="KEGG" id="pdp:PDIP_67320"/>
<reference evidence="2" key="1">
    <citation type="journal article" date="2012" name="BMC Genomics">
        <title>Genome sequence of the necrotrophic fungus Penicillium digitatum, the main postharvest pathogen of citrus.</title>
        <authorList>
            <person name="Marcet-Houben M."/>
            <person name="Ballester A.-R."/>
            <person name="de la Fuente B."/>
            <person name="Harries E."/>
            <person name="Marcos J.F."/>
            <person name="Gonzalez-Candelas L."/>
            <person name="Gabaldon T."/>
        </authorList>
    </citation>
    <scope>NUCLEOTIDE SEQUENCE [LARGE SCALE GENOMIC DNA]</scope>
    <source>
        <strain evidence="2">Pd1 / CECT 20795</strain>
    </source>
</reference>
<organism evidence="1 2">
    <name type="scientific">Penicillium digitatum (strain Pd1 / CECT 20795)</name>
    <name type="common">Green mold</name>
    <dbReference type="NCBI Taxonomy" id="1170230"/>
    <lineage>
        <taxon>Eukaryota</taxon>
        <taxon>Fungi</taxon>
        <taxon>Dikarya</taxon>
        <taxon>Ascomycota</taxon>
        <taxon>Pezizomycotina</taxon>
        <taxon>Eurotiomycetes</taxon>
        <taxon>Eurotiomycetidae</taxon>
        <taxon>Eurotiales</taxon>
        <taxon>Aspergillaceae</taxon>
        <taxon>Penicillium</taxon>
    </lineage>
</organism>
<dbReference type="VEuPathDB" id="FungiDB:PDIP_67320"/>
<gene>
    <name evidence="1" type="ORF">PDIP_67320</name>
</gene>
<dbReference type="HOGENOM" id="CLU_3260720_0_0_1"/>
<comment type="caution">
    <text evidence="1">The sequence shown here is derived from an EMBL/GenBank/DDBJ whole genome shotgun (WGS) entry which is preliminary data.</text>
</comment>
<evidence type="ECO:0000313" key="2">
    <source>
        <dbReference type="Proteomes" id="UP000009886"/>
    </source>
</evidence>
<dbReference type="OrthoDB" id="6359816at2759"/>
<name>K9FGG5_PEND1</name>
<dbReference type="AlphaFoldDB" id="K9FGG5"/>
<sequence>MASTDSLMKSIPQFSSDLAVARMDRTVADWNRHGVCKLNWVR</sequence>
<proteinExistence type="predicted"/>